<protein>
    <submittedName>
        <fullName evidence="6">Bacitracin ABC transporter ATP-binding protein</fullName>
    </submittedName>
</protein>
<dbReference type="PANTHER" id="PTHR43335">
    <property type="entry name" value="ABC TRANSPORTER, ATP-BINDING PROTEIN"/>
    <property type="match status" value="1"/>
</dbReference>
<proteinExistence type="inferred from homology"/>
<reference evidence="6 7" key="1">
    <citation type="submission" date="2015-09" db="EMBL/GenBank/DDBJ databases">
        <title>Genome sequencing project for genomic taxonomy and phylogenomics of Bacillus-like bacteria.</title>
        <authorList>
            <person name="Liu B."/>
            <person name="Wang J."/>
            <person name="Zhu Y."/>
            <person name="Liu G."/>
            <person name="Chen Q."/>
            <person name="Chen Z."/>
            <person name="Lan J."/>
            <person name="Che J."/>
            <person name="Ge C."/>
            <person name="Shi H."/>
            <person name="Pan Z."/>
            <person name="Liu X."/>
        </authorList>
    </citation>
    <scope>NUCLEOTIDE SEQUENCE [LARGE SCALE GENOMIC DNA]</scope>
    <source>
        <strain evidence="6 7">FJAT-18043</strain>
    </source>
</reference>
<comment type="similarity">
    <text evidence="1">Belongs to the ABC transporter superfamily.</text>
</comment>
<keyword evidence="2" id="KW-0813">Transport</keyword>
<dbReference type="InterPro" id="IPR017871">
    <property type="entry name" value="ABC_transporter-like_CS"/>
</dbReference>
<keyword evidence="3" id="KW-0547">Nucleotide-binding</keyword>
<dbReference type="AlphaFoldDB" id="A0A0Q3QJF0"/>
<dbReference type="PROSITE" id="PS00211">
    <property type="entry name" value="ABC_TRANSPORTER_1"/>
    <property type="match status" value="1"/>
</dbReference>
<dbReference type="PROSITE" id="PS50893">
    <property type="entry name" value="ABC_TRANSPORTER_2"/>
    <property type="match status" value="1"/>
</dbReference>
<evidence type="ECO:0000256" key="1">
    <source>
        <dbReference type="ARBA" id="ARBA00005417"/>
    </source>
</evidence>
<keyword evidence="4 6" id="KW-0067">ATP-binding</keyword>
<dbReference type="CDD" id="cd03268">
    <property type="entry name" value="ABC_BcrA_bacitracin_resist"/>
    <property type="match status" value="1"/>
</dbReference>
<sequence length="311" mass="35522">MTYIIQTHQLTKRFTLDPVITNVNMNIKEGEIYGFLGPNGAGKTTIMKMILNLVKPTSGEIIIQNEQITKDSYHYLKDIGSLIEYPVFYDNLTAYQNLQLHCAYIGYKDHNRIVKVLEIVGLREIEKKKVKEFSLGMRQRLAIARAIVTKPKILILDEPVNGLDPIGIKEMRELFIKLKKQYGMTIIISSHIVSEIESIADTIGILHHGKLIEEITMTELRKLQQPMIEMVVSDTDKAKRLLEEAFGAKVQIFSEKTLQITKINEKTTSMTKHLILNGVDIEKVEIRQQTLEEYFVRRINGGITNAADHEA</sequence>
<gene>
    <name evidence="6" type="ORF">AN957_03170</name>
</gene>
<name>A0A0Q3QJF0_9BACI</name>
<dbReference type="SUPFAM" id="SSF52540">
    <property type="entry name" value="P-loop containing nucleoside triphosphate hydrolases"/>
    <property type="match status" value="1"/>
</dbReference>
<dbReference type="STRING" id="1637975.AN957_03170"/>
<accession>A0A0Q3QJF0</accession>
<evidence type="ECO:0000313" key="7">
    <source>
        <dbReference type="Proteomes" id="UP000050996"/>
    </source>
</evidence>
<dbReference type="SMART" id="SM00382">
    <property type="entry name" value="AAA"/>
    <property type="match status" value="1"/>
</dbReference>
<evidence type="ECO:0000259" key="5">
    <source>
        <dbReference type="PROSITE" id="PS50893"/>
    </source>
</evidence>
<comment type="caution">
    <text evidence="6">The sequence shown here is derived from an EMBL/GenBank/DDBJ whole genome shotgun (WGS) entry which is preliminary data.</text>
</comment>
<feature type="domain" description="ABC transporter" evidence="5">
    <location>
        <begin position="5"/>
        <end position="233"/>
    </location>
</feature>
<dbReference type="Proteomes" id="UP000050996">
    <property type="component" value="Unassembled WGS sequence"/>
</dbReference>
<dbReference type="PANTHER" id="PTHR43335:SF8">
    <property type="entry name" value="ABC TRANSPORTER, ATP-BINDING PROTEIN"/>
    <property type="match status" value="1"/>
</dbReference>
<organism evidence="6 7">
    <name type="scientific">Cytobacillus solani</name>
    <dbReference type="NCBI Taxonomy" id="1637975"/>
    <lineage>
        <taxon>Bacteria</taxon>
        <taxon>Bacillati</taxon>
        <taxon>Bacillota</taxon>
        <taxon>Bacilli</taxon>
        <taxon>Bacillales</taxon>
        <taxon>Bacillaceae</taxon>
        <taxon>Cytobacillus</taxon>
    </lineage>
</organism>
<dbReference type="GO" id="GO:0016887">
    <property type="term" value="F:ATP hydrolysis activity"/>
    <property type="evidence" value="ECO:0007669"/>
    <property type="project" value="InterPro"/>
</dbReference>
<dbReference type="InterPro" id="IPR003439">
    <property type="entry name" value="ABC_transporter-like_ATP-bd"/>
</dbReference>
<dbReference type="GO" id="GO:0005524">
    <property type="term" value="F:ATP binding"/>
    <property type="evidence" value="ECO:0007669"/>
    <property type="project" value="UniProtKB-KW"/>
</dbReference>
<dbReference type="InterPro" id="IPR003593">
    <property type="entry name" value="AAA+_ATPase"/>
</dbReference>
<dbReference type="RefSeq" id="WP_053478104.1">
    <property type="nucleotide sequence ID" value="NZ_CP041305.1"/>
</dbReference>
<dbReference type="InterPro" id="IPR027417">
    <property type="entry name" value="P-loop_NTPase"/>
</dbReference>
<dbReference type="PATRIC" id="fig|1637975.4.peg.298"/>
<dbReference type="EMBL" id="LJIX01000006">
    <property type="protein sequence ID" value="KQL17710.1"/>
    <property type="molecule type" value="Genomic_DNA"/>
</dbReference>
<keyword evidence="7" id="KW-1185">Reference proteome</keyword>
<evidence type="ECO:0000256" key="4">
    <source>
        <dbReference type="ARBA" id="ARBA00022840"/>
    </source>
</evidence>
<evidence type="ECO:0000256" key="2">
    <source>
        <dbReference type="ARBA" id="ARBA00022448"/>
    </source>
</evidence>
<dbReference type="Pfam" id="PF00005">
    <property type="entry name" value="ABC_tran"/>
    <property type="match status" value="1"/>
</dbReference>
<evidence type="ECO:0000256" key="3">
    <source>
        <dbReference type="ARBA" id="ARBA00022741"/>
    </source>
</evidence>
<evidence type="ECO:0000313" key="6">
    <source>
        <dbReference type="EMBL" id="KQL17710.1"/>
    </source>
</evidence>
<dbReference type="Gene3D" id="3.40.50.300">
    <property type="entry name" value="P-loop containing nucleotide triphosphate hydrolases"/>
    <property type="match status" value="1"/>
</dbReference>